<organism evidence="1 2">
    <name type="scientific">Actinoplanes sichuanensis</name>
    <dbReference type="NCBI Taxonomy" id="512349"/>
    <lineage>
        <taxon>Bacteria</taxon>
        <taxon>Bacillati</taxon>
        <taxon>Actinomycetota</taxon>
        <taxon>Actinomycetes</taxon>
        <taxon>Micromonosporales</taxon>
        <taxon>Micromonosporaceae</taxon>
        <taxon>Actinoplanes</taxon>
    </lineage>
</organism>
<protein>
    <submittedName>
        <fullName evidence="1">Uncharacterized protein</fullName>
    </submittedName>
</protein>
<reference evidence="2" key="1">
    <citation type="journal article" date="2019" name="Int. J. Syst. Evol. Microbiol.">
        <title>The Global Catalogue of Microorganisms (GCM) 10K type strain sequencing project: providing services to taxonomists for standard genome sequencing and annotation.</title>
        <authorList>
            <consortium name="The Broad Institute Genomics Platform"/>
            <consortium name="The Broad Institute Genome Sequencing Center for Infectious Disease"/>
            <person name="Wu L."/>
            <person name="Ma J."/>
        </authorList>
    </citation>
    <scope>NUCLEOTIDE SEQUENCE [LARGE SCALE GENOMIC DNA]</scope>
    <source>
        <strain evidence="2">CCM 7526</strain>
    </source>
</reference>
<keyword evidence="2" id="KW-1185">Reference proteome</keyword>
<comment type="caution">
    <text evidence="1">The sequence shown here is derived from an EMBL/GenBank/DDBJ whole genome shotgun (WGS) entry which is preliminary data.</text>
</comment>
<dbReference type="Proteomes" id="UP001597183">
    <property type="component" value="Unassembled WGS sequence"/>
</dbReference>
<gene>
    <name evidence="1" type="ORF">ACFQ5G_14455</name>
</gene>
<accession>A0ABW4A8R7</accession>
<sequence>MIRAILVALTVAALTVSAARSGWLWLVDLPSEQQARAILAAAVPDQQAPIVDRFDPTFGAGHVTVTINYPDDAMESDLGDRAEQGFRRMGWTTSDDADGDLVAAGAGLSVRVYRAALCGPRDPGECGAEIVSSTPEAALAFRFEVHVRWAPLTVAGLLAGLAAGWTLRKRGDAPAAGGSAGASRSSGD</sequence>
<name>A0ABW4A8R7_9ACTN</name>
<dbReference type="RefSeq" id="WP_317793309.1">
    <property type="nucleotide sequence ID" value="NZ_AP028461.1"/>
</dbReference>
<evidence type="ECO:0000313" key="2">
    <source>
        <dbReference type="Proteomes" id="UP001597183"/>
    </source>
</evidence>
<evidence type="ECO:0000313" key="1">
    <source>
        <dbReference type="EMBL" id="MFD1366552.1"/>
    </source>
</evidence>
<dbReference type="EMBL" id="JBHTMK010000018">
    <property type="protein sequence ID" value="MFD1366552.1"/>
    <property type="molecule type" value="Genomic_DNA"/>
</dbReference>
<proteinExistence type="predicted"/>